<evidence type="ECO:0000313" key="1">
    <source>
        <dbReference type="EMBL" id="ORY46809.1"/>
    </source>
</evidence>
<organism evidence="1 2">
    <name type="scientific">Rhizoclosmatium globosum</name>
    <dbReference type="NCBI Taxonomy" id="329046"/>
    <lineage>
        <taxon>Eukaryota</taxon>
        <taxon>Fungi</taxon>
        <taxon>Fungi incertae sedis</taxon>
        <taxon>Chytridiomycota</taxon>
        <taxon>Chytridiomycota incertae sedis</taxon>
        <taxon>Chytridiomycetes</taxon>
        <taxon>Chytridiales</taxon>
        <taxon>Chytriomycetaceae</taxon>
        <taxon>Rhizoclosmatium</taxon>
    </lineage>
</organism>
<comment type="caution">
    <text evidence="1">The sequence shown here is derived from an EMBL/GenBank/DDBJ whole genome shotgun (WGS) entry which is preliminary data.</text>
</comment>
<name>A0A1Y2CIF3_9FUNG</name>
<evidence type="ECO:0000313" key="2">
    <source>
        <dbReference type="Proteomes" id="UP000193642"/>
    </source>
</evidence>
<accession>A0A1Y2CIF3</accession>
<dbReference type="OrthoDB" id="2125544at2759"/>
<dbReference type="AlphaFoldDB" id="A0A1Y2CIF3"/>
<gene>
    <name evidence="1" type="ORF">BCR33DRAFT_110292</name>
</gene>
<dbReference type="Proteomes" id="UP000193642">
    <property type="component" value="Unassembled WGS sequence"/>
</dbReference>
<keyword evidence="2" id="KW-1185">Reference proteome</keyword>
<sequence length="380" mass="40690">MVGNPNFIPPPTAWTNFLSPYSINLLTSTKKFTMNTQPTTYNFILVEIYNPIKLVAKINLFPSTKPTPPPGIGYVLATRGIPDDATEFSQTPTGGLYTAYTTSLLEYETLNGTATSQPPLKNQLPRTPYFGETIIPSTETELWYPLSTPITLSLGNGGFQRRKVIVNMVLDEASQLMQGVAPSLLSKNQSVEQIPAGNLIDGDGNAMFLPPPQFSALVQGGGGDVVGVERYLMYVKSQNVVVQISLIVQPSGNGVNWLAGDVGDGVAGVTLAVVPGSMAAFASAAELLAWNVTTVASAVRGNVLIVPKIAGIVKVQENTYQFLDVHGIVVLGNFKRSSGVRGVANTAWIRCGLLDGTIGTCLTPTQTEDVVYWPYSRQFA</sequence>
<dbReference type="EMBL" id="MCGO01000015">
    <property type="protein sequence ID" value="ORY46809.1"/>
    <property type="molecule type" value="Genomic_DNA"/>
</dbReference>
<reference evidence="1 2" key="1">
    <citation type="submission" date="2016-07" db="EMBL/GenBank/DDBJ databases">
        <title>Pervasive Adenine N6-methylation of Active Genes in Fungi.</title>
        <authorList>
            <consortium name="DOE Joint Genome Institute"/>
            <person name="Mondo S.J."/>
            <person name="Dannebaum R.O."/>
            <person name="Kuo R.C."/>
            <person name="Labutti K."/>
            <person name="Haridas S."/>
            <person name="Kuo A."/>
            <person name="Salamov A."/>
            <person name="Ahrendt S.R."/>
            <person name="Lipzen A."/>
            <person name="Sullivan W."/>
            <person name="Andreopoulos W.B."/>
            <person name="Clum A."/>
            <person name="Lindquist E."/>
            <person name="Daum C."/>
            <person name="Ramamoorthy G.K."/>
            <person name="Gryganskyi A."/>
            <person name="Culley D."/>
            <person name="Magnuson J.K."/>
            <person name="James T.Y."/>
            <person name="O'Malley M.A."/>
            <person name="Stajich J.E."/>
            <person name="Spatafora J.W."/>
            <person name="Visel A."/>
            <person name="Grigoriev I.V."/>
        </authorList>
    </citation>
    <scope>NUCLEOTIDE SEQUENCE [LARGE SCALE GENOMIC DNA]</scope>
    <source>
        <strain evidence="1 2">JEL800</strain>
    </source>
</reference>
<protein>
    <submittedName>
        <fullName evidence="1">Uncharacterized protein</fullName>
    </submittedName>
</protein>
<proteinExistence type="predicted"/>